<comment type="caution">
    <text evidence="5">The sequence shown here is derived from an EMBL/GenBank/DDBJ whole genome shotgun (WGS) entry which is preliminary data.</text>
</comment>
<comment type="similarity">
    <text evidence="2">Belongs to the bacterial solute-binding protein SsuA/TauA family.</text>
</comment>
<evidence type="ECO:0000256" key="3">
    <source>
        <dbReference type="ARBA" id="ARBA00022729"/>
    </source>
</evidence>
<dbReference type="InterPro" id="IPR015168">
    <property type="entry name" value="SsuA/THI5"/>
</dbReference>
<keyword evidence="3" id="KW-0732">Signal</keyword>
<evidence type="ECO:0000313" key="6">
    <source>
        <dbReference type="Proteomes" id="UP000657592"/>
    </source>
</evidence>
<organism evidence="5 6">
    <name type="scientific">Microbacterium album</name>
    <dbReference type="NCBI Taxonomy" id="2053191"/>
    <lineage>
        <taxon>Bacteria</taxon>
        <taxon>Bacillati</taxon>
        <taxon>Actinomycetota</taxon>
        <taxon>Actinomycetes</taxon>
        <taxon>Micrococcales</taxon>
        <taxon>Microbacteriaceae</taxon>
        <taxon>Microbacterium</taxon>
    </lineage>
</organism>
<dbReference type="PANTHER" id="PTHR30024:SF47">
    <property type="entry name" value="TAURINE-BINDING PERIPLASMIC PROTEIN"/>
    <property type="match status" value="1"/>
</dbReference>
<accession>A0A917MJV4</accession>
<dbReference type="Gene3D" id="3.40.190.10">
    <property type="entry name" value="Periplasmic binding protein-like II"/>
    <property type="match status" value="2"/>
</dbReference>
<sequence>MRLSQPVSVSAIAACVAIGAAVLTGCGSSADASGSPAETVAVSVGVTPIANAATVYLAEELGYFADENLDVTPTIIQAAAAAIPSLQNDELQFALVSAVPTITAASKGLPIRVVASNDRYNPDPEAVDGAALVASATSGVTSPSELAGATIAVVGLKSAPELALRLALRGAGVDPESVEVVEIPYPDMVSALTSDRVDAAIVADPFLSQAKAAGLPVVSQPFLDALHGEAGTTWVASERFLQAHPDAGQAFVRAITKAVAYAAANPDAVRDIMGSYTEISPEARAAAVLPYFDSTIDGEDLQFFADALVTEEFIDSAYDASGLLWTLDR</sequence>
<name>A0A917MJV4_9MICO</name>
<reference evidence="5" key="1">
    <citation type="journal article" date="2014" name="Int. J. Syst. Evol. Microbiol.">
        <title>Complete genome sequence of Corynebacterium casei LMG S-19264T (=DSM 44701T), isolated from a smear-ripened cheese.</title>
        <authorList>
            <consortium name="US DOE Joint Genome Institute (JGI-PGF)"/>
            <person name="Walter F."/>
            <person name="Albersmeier A."/>
            <person name="Kalinowski J."/>
            <person name="Ruckert C."/>
        </authorList>
    </citation>
    <scope>NUCLEOTIDE SEQUENCE</scope>
    <source>
        <strain evidence="5">CGMCC 1.15794</strain>
    </source>
</reference>
<evidence type="ECO:0000256" key="1">
    <source>
        <dbReference type="ARBA" id="ARBA00004418"/>
    </source>
</evidence>
<evidence type="ECO:0000256" key="2">
    <source>
        <dbReference type="ARBA" id="ARBA00010742"/>
    </source>
</evidence>
<dbReference type="PANTHER" id="PTHR30024">
    <property type="entry name" value="ALIPHATIC SULFONATES-BINDING PROTEIN-RELATED"/>
    <property type="match status" value="1"/>
</dbReference>
<dbReference type="Pfam" id="PF09084">
    <property type="entry name" value="NMT1"/>
    <property type="match status" value="1"/>
</dbReference>
<dbReference type="AlphaFoldDB" id="A0A917MJV4"/>
<evidence type="ECO:0000313" key="5">
    <source>
        <dbReference type="EMBL" id="GGH33511.1"/>
    </source>
</evidence>
<gene>
    <name evidence="5" type="primary">ssuA</name>
    <name evidence="5" type="ORF">GCM10010921_00490</name>
</gene>
<dbReference type="EMBL" id="BMJY01000001">
    <property type="protein sequence ID" value="GGH33511.1"/>
    <property type="molecule type" value="Genomic_DNA"/>
</dbReference>
<evidence type="ECO:0000259" key="4">
    <source>
        <dbReference type="Pfam" id="PF09084"/>
    </source>
</evidence>
<dbReference type="SUPFAM" id="SSF53850">
    <property type="entry name" value="Periplasmic binding protein-like II"/>
    <property type="match status" value="1"/>
</dbReference>
<dbReference type="PROSITE" id="PS51257">
    <property type="entry name" value="PROKAR_LIPOPROTEIN"/>
    <property type="match status" value="1"/>
</dbReference>
<keyword evidence="6" id="KW-1185">Reference proteome</keyword>
<protein>
    <submittedName>
        <fullName evidence="5">Sulfonate ABC transporter substrate-binding protein</fullName>
    </submittedName>
</protein>
<feature type="domain" description="SsuA/THI5-like" evidence="4">
    <location>
        <begin position="51"/>
        <end position="268"/>
    </location>
</feature>
<dbReference type="Proteomes" id="UP000657592">
    <property type="component" value="Unassembled WGS sequence"/>
</dbReference>
<proteinExistence type="inferred from homology"/>
<reference evidence="5" key="2">
    <citation type="submission" date="2020-09" db="EMBL/GenBank/DDBJ databases">
        <authorList>
            <person name="Sun Q."/>
            <person name="Zhou Y."/>
        </authorList>
    </citation>
    <scope>NUCLEOTIDE SEQUENCE</scope>
    <source>
        <strain evidence="5">CGMCC 1.15794</strain>
    </source>
</reference>
<dbReference type="GO" id="GO:0042597">
    <property type="term" value="C:periplasmic space"/>
    <property type="evidence" value="ECO:0007669"/>
    <property type="project" value="UniProtKB-SubCell"/>
</dbReference>
<comment type="subcellular location">
    <subcellularLocation>
        <location evidence="1">Periplasm</location>
    </subcellularLocation>
</comment>